<comment type="caution">
    <text evidence="10">The sequence shown here is derived from an EMBL/GenBank/DDBJ whole genome shotgun (WGS) entry which is preliminary data.</text>
</comment>
<evidence type="ECO:0000313" key="11">
    <source>
        <dbReference type="Proteomes" id="UP001552299"/>
    </source>
</evidence>
<evidence type="ECO:0000256" key="1">
    <source>
        <dbReference type="ARBA" id="ARBA00004479"/>
    </source>
</evidence>
<evidence type="ECO:0000313" key="10">
    <source>
        <dbReference type="EMBL" id="KAL0926898.1"/>
    </source>
</evidence>
<feature type="domain" description="GOLD" evidence="9">
    <location>
        <begin position="57"/>
        <end position="155"/>
    </location>
</feature>
<evidence type="ECO:0000256" key="7">
    <source>
        <dbReference type="RuleBase" id="RU003827"/>
    </source>
</evidence>
<sequence>MRCSLHTNFSRRLQKLGRAPAPNGRREHSSSPAGDSDGLNCNRINCRFIVFFPAGKVKCITEDIRTAAMSVGRYHLTEDNSAEGLRISGRAFDPNGNMVHLAESVVAGEFAFVAEVSGLYSACFWSPTFQISTAVSVDCQWAAGIANNGKLEVRYCTIKQLEIYPFSVLSVME</sequence>
<proteinExistence type="inferred from homology"/>
<dbReference type="GO" id="GO:0016020">
    <property type="term" value="C:membrane"/>
    <property type="evidence" value="ECO:0007669"/>
    <property type="project" value="UniProtKB-SubCell"/>
</dbReference>
<protein>
    <recommendedName>
        <fullName evidence="9">GOLD domain-containing protein</fullName>
    </recommendedName>
</protein>
<comment type="similarity">
    <text evidence="2 7">Belongs to the EMP24/GP25L family.</text>
</comment>
<dbReference type="AlphaFoldDB" id="A0ABD0VQG1"/>
<dbReference type="PROSITE" id="PS50866">
    <property type="entry name" value="GOLD"/>
    <property type="match status" value="1"/>
</dbReference>
<keyword evidence="3 7" id="KW-0812">Transmembrane</keyword>
<dbReference type="PANTHER" id="PTHR22811">
    <property type="entry name" value="TRANSMEMBRANE EMP24 DOMAIN-CONTAINING PROTEIN"/>
    <property type="match status" value="1"/>
</dbReference>
<keyword evidence="11" id="KW-1185">Reference proteome</keyword>
<dbReference type="Pfam" id="PF01105">
    <property type="entry name" value="EMP24_GP25L"/>
    <property type="match status" value="1"/>
</dbReference>
<dbReference type="EMBL" id="JANQDX010000003">
    <property type="protein sequence ID" value="KAL0926898.1"/>
    <property type="molecule type" value="Genomic_DNA"/>
</dbReference>
<evidence type="ECO:0000256" key="3">
    <source>
        <dbReference type="ARBA" id="ARBA00022692"/>
    </source>
</evidence>
<dbReference type="InterPro" id="IPR015720">
    <property type="entry name" value="Emp24-like"/>
</dbReference>
<keyword evidence="5" id="KW-1133">Transmembrane helix</keyword>
<evidence type="ECO:0000256" key="2">
    <source>
        <dbReference type="ARBA" id="ARBA00007104"/>
    </source>
</evidence>
<accession>A0ABD0VQG1</accession>
<evidence type="ECO:0000256" key="4">
    <source>
        <dbReference type="ARBA" id="ARBA00022729"/>
    </source>
</evidence>
<dbReference type="InterPro" id="IPR009038">
    <property type="entry name" value="GOLD_dom"/>
</dbReference>
<feature type="region of interest" description="Disordered" evidence="8">
    <location>
        <begin position="14"/>
        <end position="34"/>
    </location>
</feature>
<name>A0ABD0VQG1_DENTH</name>
<keyword evidence="6" id="KW-0472">Membrane</keyword>
<dbReference type="Proteomes" id="UP001552299">
    <property type="component" value="Unassembled WGS sequence"/>
</dbReference>
<reference evidence="10 11" key="1">
    <citation type="journal article" date="2024" name="Plant Biotechnol. J.">
        <title>Dendrobium thyrsiflorum genome and its molecular insights into genes involved in important horticultural traits.</title>
        <authorList>
            <person name="Chen B."/>
            <person name="Wang J.Y."/>
            <person name="Zheng P.J."/>
            <person name="Li K.L."/>
            <person name="Liang Y.M."/>
            <person name="Chen X.F."/>
            <person name="Zhang C."/>
            <person name="Zhao X."/>
            <person name="He X."/>
            <person name="Zhang G.Q."/>
            <person name="Liu Z.J."/>
            <person name="Xu Q."/>
        </authorList>
    </citation>
    <scope>NUCLEOTIDE SEQUENCE [LARGE SCALE GENOMIC DNA]</scope>
    <source>
        <strain evidence="10">GZMU011</strain>
    </source>
</reference>
<comment type="subcellular location">
    <subcellularLocation>
        <location evidence="1 7">Membrane</location>
        <topology evidence="1 7">Single-pass type I membrane protein</topology>
    </subcellularLocation>
</comment>
<evidence type="ECO:0000256" key="6">
    <source>
        <dbReference type="ARBA" id="ARBA00023136"/>
    </source>
</evidence>
<organism evidence="10 11">
    <name type="scientific">Dendrobium thyrsiflorum</name>
    <name type="common">Pinecone-like raceme dendrobium</name>
    <name type="synonym">Orchid</name>
    <dbReference type="NCBI Taxonomy" id="117978"/>
    <lineage>
        <taxon>Eukaryota</taxon>
        <taxon>Viridiplantae</taxon>
        <taxon>Streptophyta</taxon>
        <taxon>Embryophyta</taxon>
        <taxon>Tracheophyta</taxon>
        <taxon>Spermatophyta</taxon>
        <taxon>Magnoliopsida</taxon>
        <taxon>Liliopsida</taxon>
        <taxon>Asparagales</taxon>
        <taxon>Orchidaceae</taxon>
        <taxon>Epidendroideae</taxon>
        <taxon>Malaxideae</taxon>
        <taxon>Dendrobiinae</taxon>
        <taxon>Dendrobium</taxon>
    </lineage>
</organism>
<keyword evidence="4" id="KW-0732">Signal</keyword>
<evidence type="ECO:0000256" key="5">
    <source>
        <dbReference type="ARBA" id="ARBA00022989"/>
    </source>
</evidence>
<gene>
    <name evidence="10" type="ORF">M5K25_003151</name>
</gene>
<evidence type="ECO:0000259" key="9">
    <source>
        <dbReference type="PROSITE" id="PS50866"/>
    </source>
</evidence>
<evidence type="ECO:0000256" key="8">
    <source>
        <dbReference type="SAM" id="MobiDB-lite"/>
    </source>
</evidence>